<dbReference type="EMBL" id="UGJF01000002">
    <property type="protein sequence ID" value="STQ88912.1"/>
    <property type="molecule type" value="Genomic_DNA"/>
</dbReference>
<dbReference type="Proteomes" id="UP000255269">
    <property type="component" value="Unassembled WGS sequence"/>
</dbReference>
<evidence type="ECO:0000313" key="1">
    <source>
        <dbReference type="EMBL" id="STQ88912.1"/>
    </source>
</evidence>
<evidence type="ECO:0000313" key="2">
    <source>
        <dbReference type="Proteomes" id="UP000255269"/>
    </source>
</evidence>
<reference evidence="1 2" key="1">
    <citation type="submission" date="2018-06" db="EMBL/GenBank/DDBJ databases">
        <authorList>
            <consortium name="Pathogen Informatics"/>
            <person name="Doyle S."/>
        </authorList>
    </citation>
    <scope>NUCLEOTIDE SEQUENCE [LARGE SCALE GENOMIC DNA]</scope>
    <source>
        <strain evidence="1 2">NCTC13156</strain>
    </source>
</reference>
<accession>A0A377Q287</accession>
<gene>
    <name evidence="1" type="ORF">NCTC13156_01719</name>
</gene>
<dbReference type="InterPro" id="IPR011889">
    <property type="entry name" value="Liste_lipo_26"/>
</dbReference>
<dbReference type="Gene3D" id="2.160.20.80">
    <property type="entry name" value="E3 ubiquitin-protein ligase SopA"/>
    <property type="match status" value="1"/>
</dbReference>
<dbReference type="NCBIfam" id="TIGR02167">
    <property type="entry name" value="Liste_lipo_26"/>
    <property type="match status" value="6"/>
</dbReference>
<organism evidence="1 2">
    <name type="scientific">Helicobacter pullorum</name>
    <dbReference type="NCBI Taxonomy" id="35818"/>
    <lineage>
        <taxon>Bacteria</taxon>
        <taxon>Pseudomonadati</taxon>
        <taxon>Campylobacterota</taxon>
        <taxon>Epsilonproteobacteria</taxon>
        <taxon>Campylobacterales</taxon>
        <taxon>Helicobacteraceae</taxon>
        <taxon>Helicobacter</taxon>
    </lineage>
</organism>
<sequence length="413" mass="47797">MNHKEKRGIYNVSFNEKKATPINSELEAIENAIIEYVIHYVKGWHNIKRDKGRGAEHIKLHLQQGSEGEITIEELLNLGKSIREYLKIFKEPFLEDENKSGKVYEWQDKNGIRFRVATDINREEGLIPPLSPSDEIIISFYSDRNLNQKMQFKNPEVEAYYSTYTPKTKEELKDLVNDLSINLGYIDTSKITDMSKLFFQTSRTDFSGIEKWDVSNVENMYAMFEEAASFNADISKWNVSNVEDMGSMFNGAISFNADISGWDVSNVRDMGCMFAYATSFNQPIGEWKVSNVRDMAAMFNEATSFNQPIENWDVSRVKDMDSMFYCATSFNQDISNWNVSNVENMRCMFIGAKAFNQDISGWNVSNVTEMRYMFYEAKSFNQDLSSWDISSVENIDDETKDLICNNHNNVRRM</sequence>
<dbReference type="RefSeq" id="WP_244908014.1">
    <property type="nucleotide sequence ID" value="NZ_UGJF01000002.1"/>
</dbReference>
<protein>
    <submittedName>
        <fullName evidence="1">Membrane-associated lipoprotein</fullName>
    </submittedName>
</protein>
<keyword evidence="1" id="KW-0449">Lipoprotein</keyword>
<dbReference type="InterPro" id="IPR005046">
    <property type="entry name" value="DUF285"/>
</dbReference>
<name>A0A377Q287_9HELI</name>
<dbReference type="SUPFAM" id="SSF141571">
    <property type="entry name" value="Pentapeptide repeat-like"/>
    <property type="match status" value="1"/>
</dbReference>
<proteinExistence type="predicted"/>
<dbReference type="Pfam" id="PF03382">
    <property type="entry name" value="DUF285"/>
    <property type="match status" value="1"/>
</dbReference>
<dbReference type="AlphaFoldDB" id="A0A377Q287"/>